<accession>A0AAI8CGE6</accession>
<reference evidence="4 5" key="3">
    <citation type="submission" date="2019-05" db="EMBL/GenBank/DDBJ databases">
        <authorList>
            <person name="Ravantti J.J."/>
        </authorList>
    </citation>
    <scope>NUCLEOTIDE SEQUENCE [LARGE SCALE GENOMIC DNA]</scope>
    <source>
        <strain evidence="4 5">B185</strain>
    </source>
</reference>
<keyword evidence="1" id="KW-0238">DNA-binding</keyword>
<evidence type="ECO:0000313" key="4">
    <source>
        <dbReference type="EMBL" id="AMO20666.1"/>
    </source>
</evidence>
<dbReference type="InterPro" id="IPR050807">
    <property type="entry name" value="TransReg_Diox_bact_type"/>
</dbReference>
<organism evidence="4 5">
    <name type="scientific">Flavobacterium columnare</name>
    <dbReference type="NCBI Taxonomy" id="996"/>
    <lineage>
        <taxon>Bacteria</taxon>
        <taxon>Pseudomonadati</taxon>
        <taxon>Bacteroidota</taxon>
        <taxon>Flavobacteriia</taxon>
        <taxon>Flavobacteriales</taxon>
        <taxon>Flavobacteriaceae</taxon>
        <taxon>Flavobacterium</taxon>
    </lineage>
</organism>
<reference evidence="4" key="2">
    <citation type="submission" date="2019-05" db="EMBL/GenBank/DDBJ databases">
        <title>Flavobacterium columnare strain B185, complete genome.</title>
        <authorList>
            <person name="Sundberg L.-R."/>
            <person name="Papponen P."/>
            <person name="Laanto E."/>
        </authorList>
    </citation>
    <scope>NUCLEOTIDE SEQUENCE</scope>
    <source>
        <strain evidence="4 5">B185</strain>
    </source>
</reference>
<dbReference type="PROSITE" id="PS50943">
    <property type="entry name" value="HTH_CROC1"/>
    <property type="match status" value="1"/>
</dbReference>
<dbReference type="RefSeq" id="WP_138425491.1">
    <property type="nucleotide sequence ID" value="NZ_CP010992.1"/>
</dbReference>
<protein>
    <submittedName>
        <fullName evidence="4">Helix-turn-helix transcriptional regulator</fullName>
    </submittedName>
</protein>
<name>A0AAI8CGE6_9FLAO</name>
<dbReference type="EMBL" id="CP010992">
    <property type="protein sequence ID" value="AMO20660.1"/>
    <property type="molecule type" value="Genomic_DNA"/>
</dbReference>
<evidence type="ECO:0000313" key="3">
    <source>
        <dbReference type="EMBL" id="AMO20660.1"/>
    </source>
</evidence>
<dbReference type="InterPro" id="IPR010982">
    <property type="entry name" value="Lambda_DNA-bd_dom_sf"/>
</dbReference>
<gene>
    <name evidence="3" type="ORF">UN65_10215</name>
    <name evidence="4" type="ORF">UN65_10250</name>
</gene>
<dbReference type="PANTHER" id="PTHR46797:SF1">
    <property type="entry name" value="METHYLPHOSPHONATE SYNTHASE"/>
    <property type="match status" value="1"/>
</dbReference>
<feature type="domain" description="HTH cro/C1-type" evidence="2">
    <location>
        <begin position="8"/>
        <end position="62"/>
    </location>
</feature>
<dbReference type="GO" id="GO:0003677">
    <property type="term" value="F:DNA binding"/>
    <property type="evidence" value="ECO:0007669"/>
    <property type="project" value="UniProtKB-KW"/>
</dbReference>
<dbReference type="PANTHER" id="PTHR46797">
    <property type="entry name" value="HTH-TYPE TRANSCRIPTIONAL REGULATOR"/>
    <property type="match status" value="1"/>
</dbReference>
<sequence length="117" mass="13206">MNTIGERIQDLRKQLSISQQDLSIRAEVSKSMINRYETKGVQPPADILNRIATILNTSVDYLINGTGDEKAKATLKSTELLTKFKDIENLPEKEQSVILEVISAYIRDYKAKQAYSS</sequence>
<dbReference type="SUPFAM" id="SSF47413">
    <property type="entry name" value="lambda repressor-like DNA-binding domains"/>
    <property type="match status" value="1"/>
</dbReference>
<dbReference type="Gene3D" id="1.10.260.40">
    <property type="entry name" value="lambda repressor-like DNA-binding domains"/>
    <property type="match status" value="1"/>
</dbReference>
<evidence type="ECO:0000313" key="5">
    <source>
        <dbReference type="Proteomes" id="UP000304840"/>
    </source>
</evidence>
<reference evidence="5" key="1">
    <citation type="submission" date="2016-03" db="EMBL/GenBank/DDBJ databases">
        <title>Flavobacterium columnare strain B185, complete genome.</title>
        <authorList>
            <person name="Sundberg L.-R."/>
            <person name="Papponen P."/>
            <person name="Laanto E."/>
        </authorList>
    </citation>
    <scope>NUCLEOTIDE SEQUENCE [LARGE SCALE GENOMIC DNA]</scope>
    <source>
        <strain evidence="5">B185</strain>
    </source>
</reference>
<dbReference type="Proteomes" id="UP000304840">
    <property type="component" value="Chromosome"/>
</dbReference>
<dbReference type="InterPro" id="IPR049639">
    <property type="entry name" value="RstR"/>
</dbReference>
<dbReference type="GO" id="GO:0003700">
    <property type="term" value="F:DNA-binding transcription factor activity"/>
    <property type="evidence" value="ECO:0007669"/>
    <property type="project" value="TreeGrafter"/>
</dbReference>
<dbReference type="AlphaFoldDB" id="A0AAI8CGE6"/>
<dbReference type="EMBL" id="CP010992">
    <property type="protein sequence ID" value="AMO20666.1"/>
    <property type="molecule type" value="Genomic_DNA"/>
</dbReference>
<evidence type="ECO:0000259" key="2">
    <source>
        <dbReference type="PROSITE" id="PS50943"/>
    </source>
</evidence>
<dbReference type="InterPro" id="IPR001387">
    <property type="entry name" value="Cro/C1-type_HTH"/>
</dbReference>
<dbReference type="GO" id="GO:0005829">
    <property type="term" value="C:cytosol"/>
    <property type="evidence" value="ECO:0007669"/>
    <property type="project" value="TreeGrafter"/>
</dbReference>
<dbReference type="CDD" id="cd00093">
    <property type="entry name" value="HTH_XRE"/>
    <property type="match status" value="1"/>
</dbReference>
<evidence type="ECO:0000256" key="1">
    <source>
        <dbReference type="ARBA" id="ARBA00023125"/>
    </source>
</evidence>
<proteinExistence type="predicted"/>
<dbReference type="NCBIfam" id="NF041951">
    <property type="entry name" value="phage_RstR"/>
    <property type="match status" value="1"/>
</dbReference>
<dbReference type="Pfam" id="PF01381">
    <property type="entry name" value="HTH_3"/>
    <property type="match status" value="1"/>
</dbReference>
<dbReference type="SMART" id="SM00530">
    <property type="entry name" value="HTH_XRE"/>
    <property type="match status" value="1"/>
</dbReference>